<keyword evidence="7" id="KW-1185">Reference proteome</keyword>
<dbReference type="Pfam" id="PF13564">
    <property type="entry name" value="DoxX_2"/>
    <property type="match status" value="1"/>
</dbReference>
<evidence type="ECO:0000313" key="6">
    <source>
        <dbReference type="EMBL" id="RKN52246.1"/>
    </source>
</evidence>
<dbReference type="AlphaFoldDB" id="A0A3A9ZY38"/>
<comment type="caution">
    <text evidence="6">The sequence shown here is derived from an EMBL/GenBank/DDBJ whole genome shotgun (WGS) entry which is preliminary data.</text>
</comment>
<protein>
    <submittedName>
        <fullName evidence="6">DoxX family protein</fullName>
    </submittedName>
</protein>
<comment type="subcellular location">
    <subcellularLocation>
        <location evidence="1">Membrane</location>
        <topology evidence="1">Multi-pass membrane protein</topology>
    </subcellularLocation>
</comment>
<evidence type="ECO:0000256" key="3">
    <source>
        <dbReference type="ARBA" id="ARBA00022989"/>
    </source>
</evidence>
<accession>A0A3A9ZY38</accession>
<keyword evidence="2 5" id="KW-0812">Transmembrane</keyword>
<keyword evidence="4 5" id="KW-0472">Membrane</keyword>
<evidence type="ECO:0000256" key="1">
    <source>
        <dbReference type="ARBA" id="ARBA00004141"/>
    </source>
</evidence>
<evidence type="ECO:0000256" key="4">
    <source>
        <dbReference type="ARBA" id="ARBA00023136"/>
    </source>
</evidence>
<evidence type="ECO:0000256" key="2">
    <source>
        <dbReference type="ARBA" id="ARBA00022692"/>
    </source>
</evidence>
<dbReference type="Proteomes" id="UP000279968">
    <property type="component" value="Unassembled WGS sequence"/>
</dbReference>
<feature type="transmembrane region" description="Helical" evidence="5">
    <location>
        <begin position="100"/>
        <end position="121"/>
    </location>
</feature>
<keyword evidence="3 5" id="KW-1133">Transmembrane helix</keyword>
<feature type="transmembrane region" description="Helical" evidence="5">
    <location>
        <begin position="47"/>
        <end position="68"/>
    </location>
</feature>
<dbReference type="InterPro" id="IPR032808">
    <property type="entry name" value="DoxX"/>
</dbReference>
<reference evidence="6 7" key="1">
    <citation type="journal article" date="2015" name="Int. J. Syst. Evol. Microbiol.">
        <title>Micromonospora costi sp. nov., isolated from a leaf of Costus speciosus.</title>
        <authorList>
            <person name="Thawai C."/>
        </authorList>
    </citation>
    <scope>NUCLEOTIDE SEQUENCE [LARGE SCALE GENOMIC DNA]</scope>
    <source>
        <strain evidence="6 7">CS1-12</strain>
    </source>
</reference>
<organism evidence="6 7">
    <name type="scientific">Micromonospora costi</name>
    <dbReference type="NCBI Taxonomy" id="1530042"/>
    <lineage>
        <taxon>Bacteria</taxon>
        <taxon>Bacillati</taxon>
        <taxon>Actinomycetota</taxon>
        <taxon>Actinomycetes</taxon>
        <taxon>Micromonosporales</taxon>
        <taxon>Micromonosporaceae</taxon>
        <taxon>Micromonospora</taxon>
    </lineage>
</organism>
<dbReference type="OrthoDB" id="3790625at2"/>
<dbReference type="EMBL" id="RBAN01000005">
    <property type="protein sequence ID" value="RKN52246.1"/>
    <property type="molecule type" value="Genomic_DNA"/>
</dbReference>
<feature type="transmembrane region" description="Helical" evidence="5">
    <location>
        <begin position="74"/>
        <end position="93"/>
    </location>
</feature>
<evidence type="ECO:0000256" key="5">
    <source>
        <dbReference type="SAM" id="Phobius"/>
    </source>
</evidence>
<feature type="transmembrane region" description="Helical" evidence="5">
    <location>
        <begin position="6"/>
        <end position="26"/>
    </location>
</feature>
<sequence>MNLALWIVAGLLAAAYLLGGGGKIIISKERLAAFGPSSRWVDDFSAGSVKAIGALEVLGAVGLILPAALDVAPVLTPLAALGLAIIMAGAALTRIRRREFRFMAVDLVYLVLAAFVAWGRFGPESFTG</sequence>
<gene>
    <name evidence="6" type="ORF">D7193_25810</name>
</gene>
<dbReference type="GO" id="GO:0016020">
    <property type="term" value="C:membrane"/>
    <property type="evidence" value="ECO:0007669"/>
    <property type="project" value="UniProtKB-SubCell"/>
</dbReference>
<proteinExistence type="predicted"/>
<evidence type="ECO:0000313" key="7">
    <source>
        <dbReference type="Proteomes" id="UP000279968"/>
    </source>
</evidence>
<name>A0A3A9ZY38_9ACTN</name>